<protein>
    <submittedName>
        <fullName evidence="2">F-box protein PP2-B12</fullName>
    </submittedName>
</protein>
<proteinExistence type="predicted"/>
<dbReference type="GeneID" id="140014275"/>
<dbReference type="PANTHER" id="PTHR32278:SF111">
    <property type="entry name" value="F-BOX PROTEIN PP2-B12-RELATED"/>
    <property type="match status" value="1"/>
</dbReference>
<dbReference type="Pfam" id="PF14299">
    <property type="entry name" value="PP2"/>
    <property type="match status" value="1"/>
</dbReference>
<evidence type="ECO:0000313" key="1">
    <source>
        <dbReference type="Proteomes" id="UP001652660"/>
    </source>
</evidence>
<name>A0ABM4VMV8_COFAR</name>
<dbReference type="CDD" id="cd22162">
    <property type="entry name" value="F-box_AtSKIP3-like"/>
    <property type="match status" value="1"/>
</dbReference>
<keyword evidence="1" id="KW-1185">Reference proteome</keyword>
<dbReference type="Proteomes" id="UP001652660">
    <property type="component" value="Chromosome 9c"/>
</dbReference>
<evidence type="ECO:0000313" key="2">
    <source>
        <dbReference type="RefSeq" id="XP_071920862.1"/>
    </source>
</evidence>
<gene>
    <name evidence="2" type="primary">LOC140014275</name>
</gene>
<dbReference type="RefSeq" id="XP_071920862.1">
    <property type="nucleotide sequence ID" value="XM_072064761.1"/>
</dbReference>
<dbReference type="SUPFAM" id="SSF81383">
    <property type="entry name" value="F-box domain"/>
    <property type="match status" value="1"/>
</dbReference>
<dbReference type="InterPro" id="IPR025886">
    <property type="entry name" value="PP2-like"/>
</dbReference>
<dbReference type="PANTHER" id="PTHR32278">
    <property type="entry name" value="F-BOX DOMAIN-CONTAINING PROTEIN"/>
    <property type="match status" value="1"/>
</dbReference>
<accession>A0ABM4VMV8</accession>
<sequence>MAVEMKNESNGGIDLYALPEGCIANALSLTSPRDACRLSLVASTFRSAALCDEVWERFFPADYRDVLCRSAEGIELLRSAISMKQLYLHLCDKPVLIDGGTKSFSLEKSSGKKCYMLAARDLTIVWSDTPRYWKWIPLPESRFSVVAELLDVCWLEIRGKIRTSMLSPETNYAAYLVFTSKSRIYGFEYQPAEAEVGISGQEGKKQAVHLDPDGAQRPGHQIMPRWRRGLFGHHLAGRMIYQETLHADQDVQNPRQRGDGWMEVELGEIFIKEGQDVDLEMSLMEVKGGNWKSGLIVEGIEIRPKEGK</sequence>
<reference evidence="2" key="1">
    <citation type="submission" date="2025-08" db="UniProtKB">
        <authorList>
            <consortium name="RefSeq"/>
        </authorList>
    </citation>
    <scope>IDENTIFICATION</scope>
    <source>
        <tissue evidence="2">Leaves</tissue>
    </source>
</reference>
<organism evidence="1 2">
    <name type="scientific">Coffea arabica</name>
    <name type="common">Arabian coffee</name>
    <dbReference type="NCBI Taxonomy" id="13443"/>
    <lineage>
        <taxon>Eukaryota</taxon>
        <taxon>Viridiplantae</taxon>
        <taxon>Streptophyta</taxon>
        <taxon>Embryophyta</taxon>
        <taxon>Tracheophyta</taxon>
        <taxon>Spermatophyta</taxon>
        <taxon>Magnoliopsida</taxon>
        <taxon>eudicotyledons</taxon>
        <taxon>Gunneridae</taxon>
        <taxon>Pentapetalae</taxon>
        <taxon>asterids</taxon>
        <taxon>lamiids</taxon>
        <taxon>Gentianales</taxon>
        <taxon>Rubiaceae</taxon>
        <taxon>Ixoroideae</taxon>
        <taxon>Gardenieae complex</taxon>
        <taxon>Bertiereae - Coffeeae clade</taxon>
        <taxon>Coffeeae</taxon>
        <taxon>Coffea</taxon>
    </lineage>
</organism>
<dbReference type="InterPro" id="IPR036047">
    <property type="entry name" value="F-box-like_dom_sf"/>
</dbReference>